<evidence type="ECO:0000259" key="12">
    <source>
        <dbReference type="PROSITE" id="PS50901"/>
    </source>
</evidence>
<dbReference type="Pfam" id="PF01580">
    <property type="entry name" value="FtsK_SpoIIIE"/>
    <property type="match status" value="2"/>
</dbReference>
<evidence type="ECO:0000256" key="10">
    <source>
        <dbReference type="SAM" id="MobiDB-lite"/>
    </source>
</evidence>
<keyword evidence="6 9" id="KW-0067">ATP-binding</keyword>
<protein>
    <submittedName>
        <fullName evidence="13">FtsK/SpoIIIE family protein</fullName>
    </submittedName>
</protein>
<keyword evidence="5 9" id="KW-0547">Nucleotide-binding</keyword>
<proteinExistence type="predicted"/>
<evidence type="ECO:0000256" key="9">
    <source>
        <dbReference type="PROSITE-ProRule" id="PRU00289"/>
    </source>
</evidence>
<keyword evidence="7 11" id="KW-1133">Transmembrane helix</keyword>
<evidence type="ECO:0000256" key="6">
    <source>
        <dbReference type="ARBA" id="ARBA00022840"/>
    </source>
</evidence>
<evidence type="ECO:0000256" key="7">
    <source>
        <dbReference type="ARBA" id="ARBA00022989"/>
    </source>
</evidence>
<dbReference type="NCBIfam" id="TIGR03924">
    <property type="entry name" value="T7SS_EccC_a"/>
    <property type="match status" value="1"/>
</dbReference>
<name>A0A1R4IIB2_9MICC</name>
<dbReference type="NCBIfam" id="TIGR03925">
    <property type="entry name" value="T7SS_EccC_b"/>
    <property type="match status" value="1"/>
</dbReference>
<dbReference type="InterPro" id="IPR003593">
    <property type="entry name" value="AAA+_ATPase"/>
</dbReference>
<feature type="domain" description="FtsK" evidence="12">
    <location>
        <begin position="842"/>
        <end position="1033"/>
    </location>
</feature>
<gene>
    <name evidence="13" type="ORF">FM125_02440</name>
</gene>
<dbReference type="PANTHER" id="PTHR22683:SF1">
    <property type="entry name" value="TYPE VII SECRETION SYSTEM PROTEIN ESSC"/>
    <property type="match status" value="1"/>
</dbReference>
<dbReference type="InterPro" id="IPR050206">
    <property type="entry name" value="FtsK/SpoIIIE/SftA"/>
</dbReference>
<dbReference type="SMART" id="SM00382">
    <property type="entry name" value="AAA"/>
    <property type="match status" value="3"/>
</dbReference>
<dbReference type="SUPFAM" id="SSF52540">
    <property type="entry name" value="P-loop containing nucleoside triphosphate hydrolases"/>
    <property type="match status" value="3"/>
</dbReference>
<evidence type="ECO:0000256" key="1">
    <source>
        <dbReference type="ARBA" id="ARBA00004651"/>
    </source>
</evidence>
<reference evidence="13 14" key="1">
    <citation type="submission" date="2017-02" db="EMBL/GenBank/DDBJ databases">
        <authorList>
            <person name="Peterson S.W."/>
        </authorList>
    </citation>
    <scope>NUCLEOTIDE SEQUENCE [LARGE SCALE GENOMIC DNA]</scope>
    <source>
        <strain evidence="13 14">2B3F</strain>
    </source>
</reference>
<dbReference type="InterPro" id="IPR023836">
    <property type="entry name" value="EccCa-like_Actinobacteria"/>
</dbReference>
<evidence type="ECO:0000313" key="14">
    <source>
        <dbReference type="Proteomes" id="UP000196230"/>
    </source>
</evidence>
<evidence type="ECO:0000256" key="11">
    <source>
        <dbReference type="SAM" id="Phobius"/>
    </source>
</evidence>
<evidence type="ECO:0000256" key="8">
    <source>
        <dbReference type="ARBA" id="ARBA00023136"/>
    </source>
</evidence>
<evidence type="ECO:0000256" key="2">
    <source>
        <dbReference type="ARBA" id="ARBA00022475"/>
    </source>
</evidence>
<dbReference type="PANTHER" id="PTHR22683">
    <property type="entry name" value="SPORULATION PROTEIN RELATED"/>
    <property type="match status" value="1"/>
</dbReference>
<dbReference type="InterPro" id="IPR002543">
    <property type="entry name" value="FtsK_dom"/>
</dbReference>
<dbReference type="RefSeq" id="WP_087133538.1">
    <property type="nucleotide sequence ID" value="NZ_FUKP01000014.1"/>
</dbReference>
<evidence type="ECO:0000256" key="5">
    <source>
        <dbReference type="ARBA" id="ARBA00022741"/>
    </source>
</evidence>
<feature type="binding site" evidence="9">
    <location>
        <begin position="497"/>
        <end position="504"/>
    </location>
    <ligand>
        <name>ATP</name>
        <dbReference type="ChEBI" id="CHEBI:30616"/>
    </ligand>
</feature>
<keyword evidence="4" id="KW-0677">Repeat</keyword>
<dbReference type="EMBL" id="FUKP01000014">
    <property type="protein sequence ID" value="SJN19083.1"/>
    <property type="molecule type" value="Genomic_DNA"/>
</dbReference>
<organism evidence="13 14">
    <name type="scientific">Micrococcus lylae</name>
    <dbReference type="NCBI Taxonomy" id="1273"/>
    <lineage>
        <taxon>Bacteria</taxon>
        <taxon>Bacillati</taxon>
        <taxon>Actinomycetota</taxon>
        <taxon>Actinomycetes</taxon>
        <taxon>Micrococcales</taxon>
        <taxon>Micrococcaceae</taxon>
        <taxon>Micrococcus</taxon>
    </lineage>
</organism>
<dbReference type="GO" id="GO:0005886">
    <property type="term" value="C:plasma membrane"/>
    <property type="evidence" value="ECO:0007669"/>
    <property type="project" value="UniProtKB-SubCell"/>
</dbReference>
<dbReference type="PROSITE" id="PS50901">
    <property type="entry name" value="FTSK"/>
    <property type="match status" value="2"/>
</dbReference>
<comment type="subcellular location">
    <subcellularLocation>
        <location evidence="1">Cell membrane</location>
        <topology evidence="1">Multi-pass membrane protein</topology>
    </subcellularLocation>
</comment>
<evidence type="ECO:0000313" key="13">
    <source>
        <dbReference type="EMBL" id="SJN19083.1"/>
    </source>
</evidence>
<keyword evidence="3 11" id="KW-0812">Transmembrane</keyword>
<evidence type="ECO:0000256" key="3">
    <source>
        <dbReference type="ARBA" id="ARBA00022692"/>
    </source>
</evidence>
<feature type="binding site" evidence="9">
    <location>
        <begin position="860"/>
        <end position="867"/>
    </location>
    <ligand>
        <name>ATP</name>
        <dbReference type="ChEBI" id="CHEBI:30616"/>
    </ligand>
</feature>
<keyword evidence="8 11" id="KW-0472">Membrane</keyword>
<dbReference type="Gene3D" id="3.40.50.300">
    <property type="entry name" value="P-loop containing nucleotide triphosphate hydrolases"/>
    <property type="match status" value="4"/>
</dbReference>
<dbReference type="InterPro" id="IPR023837">
    <property type="entry name" value="EccCb-like_Actinobacteria"/>
</dbReference>
<feature type="domain" description="FtsK" evidence="12">
    <location>
        <begin position="474"/>
        <end position="678"/>
    </location>
</feature>
<dbReference type="GO" id="GO:0005524">
    <property type="term" value="F:ATP binding"/>
    <property type="evidence" value="ECO:0007669"/>
    <property type="project" value="UniProtKB-UniRule"/>
</dbReference>
<accession>A0A1R4IIB2</accession>
<keyword evidence="2" id="KW-1003">Cell membrane</keyword>
<dbReference type="GO" id="GO:0003677">
    <property type="term" value="F:DNA binding"/>
    <property type="evidence" value="ECO:0007669"/>
    <property type="project" value="InterPro"/>
</dbReference>
<dbReference type="Proteomes" id="UP000196230">
    <property type="component" value="Unassembled WGS sequence"/>
</dbReference>
<feature type="transmembrane region" description="Helical" evidence="11">
    <location>
        <begin position="64"/>
        <end position="83"/>
    </location>
</feature>
<feature type="region of interest" description="Disordered" evidence="10">
    <location>
        <begin position="1312"/>
        <end position="1350"/>
    </location>
</feature>
<evidence type="ECO:0000256" key="4">
    <source>
        <dbReference type="ARBA" id="ARBA00022737"/>
    </source>
</evidence>
<dbReference type="InterPro" id="IPR027417">
    <property type="entry name" value="P-loop_NTPase"/>
</dbReference>
<sequence length="1350" mass="146355">MSTRIVHRPARTVAPAQLRSEHVIEGAPVLDQSEGRVNLIMLVPLLGAAASMTVMMLFRGSPLAAVGALMMIVTVLASVVLLFSQRGKNRRERQLKREAYLDHLDDLRRRFKAEDSRLRAEARRIDPDVDLLGTLVENPHRLWERRRDDPDTLLLRLGIGDLPVRDITVQTETSATDPPDHFLTQEAEAVRERYSVCTRLPAAFALDSLGEVSVLGPAEARAELARGILARAAVAHSPEDLYLALVVPEGDVAAWEWAVQLPHLADQTRPTAVGPLRRVFHTRAELTADLRAELTRRARLVAEARKNATGASQDPRMLLPRLLVLDLTDAGPVTAVPSPDVTASVADLGVTVLRFLTDQVEEPDRIALRLTLRPAEQTGGWRLDAEPQTRRGQAWRVPVDVDPVSAAQAAAVARRLAPLRLSPDSLEHEESVSTNRYTDLLGLHELSPAEIRENWRDRADQEFLRVPLGVDDDGAPVLLDLKESAQLGMGPHGLCVGATGSGKSELLRTLVLALLVTHPPERLNMVLVDFKGGATFAPFEGVPHVSGIITNLSDETSLITRVHESLAGEIRRRQEVLQRAGNISNVTDYELHRREAAARGEDWEPLPHLLVIIDEFGELLTAQPDFIDLFLSIGRIGRSIGVHLLLSSQRIEGGKLRGLDTYLSYRLGLRTLSEAESRTVLDTPDAFHLPAVPGYGYLKVDTSVYDRFKAGYVSGPLSALFEDELAAPLAEQRFDPVVRPFSQQEQRELVAARADERRRRSESAPVPAVRTTGTTVMSHLVDVLRTHERATEPIWLPPLPDALPLDAVTGPPQITTEGPVLPQGGGLRIPLGMVDDPSRQWQGPWSLDLAAGSGNAVFVGGPQTGKSTALRTLALSAALTHSPRELALYGIDLLGSGLRPLLELPHVGGVGIRTERERVRRTVEEVHAMLAEREDVFERHGLDSLQAMRTAHAAGDLPELPVADVVLLVDGYGQLADEFEPLAADVQDILARGSGYGVHVVATATRWNEVRISQQAFFSHRIEFRLGEPAESSHGKRKGESLPVGRPGRALTPDGLVGHLALPRVDGAVDAASATAALTETVRAVAASADGSMVPPVRVLPGLLHPGELAPVHEPGRFALGRTEKDFTTRTVDLFGRDRHLLVLGDQASGRSSLLRHVCRSLVANSTPEDLVIALYDPRQEFDGVVPDDFLGGHARSSLLGQRLSASIAEELKTRVPQDATATPGPPPSPQIVVVLDDYDVLTAGGGSPLAPLTPYVPMASEIGLHVVMARRVTGAARGLHEPFTAAVRESGAGVLLMDGPRSEGALIDGRRAQRQPPGRGLYTAGGRGWETVQTPFSPPPSETPTDPRS</sequence>